<dbReference type="AlphaFoldDB" id="A0A0R0LY11"/>
<evidence type="ECO:0000313" key="2">
    <source>
        <dbReference type="EMBL" id="KRH94214.1"/>
    </source>
</evidence>
<accession>A0A0R0LY11</accession>
<sequence length="821" mass="94294">MIDRKTYLDRVIFELSKSDENEHNWLQMNNLLEEILQADEKRRNGVASGQTAHKSKTVIDRAGITTNMTAKGGSLSKPNTKPELRDVLSKEPADLGNVFKNHNNFFLRCLLSDRSRLSGSAFNLLKHIITNEDVLTGCTPHEMEQLLDGCFKLCQRANRVFNRRGEELIVIISNRLPDCLIKNNKLIKISVQNVNKKVRKAVYMAIEAGMNVLKNQKSNEKSTETITYSNFITHFSTMLENGQKDADLECRTICKKVLGNDQKVFAIGITNNQAMAPSQRGPVRTTGYSVERSHNFLNPVQRPEPAKSALDSLKRPKSDVLIKNDLPISSQTPQKKFIRPALPKELFENNKRKQPTPKKEPEIFKRKPFLSNMIKNEPEEFKNPINYTPKSLSKYLDQYRDDVRRLKVSPSDKQTKNLWTENDKLFLEEFKTEEMPQTFDLSFDDKDNIQKFTVNDEVAEKTTLFVDEQINPFIEENIVLISDKSTEDKNEEIFLEKSTNVINLFENISKKLAYEQNNILEDFDIKIKQSEIVDPIKTEQNVEKLCDEVPHNLKSVEQSSESVSAKKGNMKHLRPVIHHPQKRKSMLNELIRQKFENLQKVLLKTDNKIPDKNIDKPNSNDETIAVHNTQKQENDKKFITVKDSVQISDEFVKKDGPKRITLQSLENKLKNESIVAIAPLSDVQNSSQSTSGQINTSKSFVQEKSTFGNDQFSDTIKIKSADKRLSLPPRLTEEEVSQIINSSSHEDKSEERQEILSFLENSFSSLALNDDDENHKKDTIEFNKKLNDSFFDKSRTRIGEFSELGTLIEFNKNTCKREESK</sequence>
<protein>
    <recommendedName>
        <fullName evidence="4">CLASP N-terminal domain-containing protein</fullName>
    </recommendedName>
</protein>
<proteinExistence type="predicted"/>
<evidence type="ECO:0000256" key="1">
    <source>
        <dbReference type="SAM" id="MobiDB-lite"/>
    </source>
</evidence>
<keyword evidence="3" id="KW-1185">Reference proteome</keyword>
<dbReference type="VEuPathDB" id="MicrosporidiaDB:M153_3370003599"/>
<dbReference type="EMBL" id="LGUB01000115">
    <property type="protein sequence ID" value="KRH94214.1"/>
    <property type="molecule type" value="Genomic_DNA"/>
</dbReference>
<organism evidence="2 3">
    <name type="scientific">Pseudoloma neurophilia</name>
    <dbReference type="NCBI Taxonomy" id="146866"/>
    <lineage>
        <taxon>Eukaryota</taxon>
        <taxon>Fungi</taxon>
        <taxon>Fungi incertae sedis</taxon>
        <taxon>Microsporidia</taxon>
        <taxon>Pseudoloma</taxon>
    </lineage>
</organism>
<gene>
    <name evidence="2" type="ORF">M153_3370003599</name>
</gene>
<evidence type="ECO:0000313" key="3">
    <source>
        <dbReference type="Proteomes" id="UP000051530"/>
    </source>
</evidence>
<reference evidence="2 3" key="1">
    <citation type="submission" date="2015-07" db="EMBL/GenBank/DDBJ databases">
        <title>The genome of Pseudoloma neurophilia, a relevant intracellular parasite of the zebrafish.</title>
        <authorList>
            <person name="Ndikumana S."/>
            <person name="Pelin A."/>
            <person name="Sanders J."/>
            <person name="Corradi N."/>
        </authorList>
    </citation>
    <scope>NUCLEOTIDE SEQUENCE [LARGE SCALE GENOMIC DNA]</scope>
    <source>
        <strain evidence="2 3">MK1</strain>
    </source>
</reference>
<name>A0A0R0LY11_9MICR</name>
<comment type="caution">
    <text evidence="2">The sequence shown here is derived from an EMBL/GenBank/DDBJ whole genome shotgun (WGS) entry which is preliminary data.</text>
</comment>
<dbReference type="OrthoDB" id="4699125at2759"/>
<feature type="region of interest" description="Disordered" evidence="1">
    <location>
        <begin position="732"/>
        <end position="751"/>
    </location>
</feature>
<dbReference type="Proteomes" id="UP000051530">
    <property type="component" value="Unassembled WGS sequence"/>
</dbReference>
<evidence type="ECO:0008006" key="4">
    <source>
        <dbReference type="Google" id="ProtNLM"/>
    </source>
</evidence>